<dbReference type="FunFam" id="3.40.1010.10:FF:000007">
    <property type="entry name" value="Ribosomal RNA small subunit methyltransferase I"/>
    <property type="match status" value="1"/>
</dbReference>
<dbReference type="Gene3D" id="3.40.1010.10">
    <property type="entry name" value="Cobalt-precorrin-4 Transmethylase, Domain 1"/>
    <property type="match status" value="1"/>
</dbReference>
<gene>
    <name evidence="6 9" type="primary">rsmI</name>
    <name evidence="9" type="ORF">FOE67_19395</name>
</gene>
<keyword evidence="10" id="KW-1185">Reference proteome</keyword>
<evidence type="ECO:0000256" key="1">
    <source>
        <dbReference type="ARBA" id="ARBA00022490"/>
    </source>
</evidence>
<comment type="function">
    <text evidence="6">Catalyzes the 2'-O-methylation of the ribose of cytidine 1402 (C1402) in 16S rRNA.</text>
</comment>
<keyword evidence="4 6" id="KW-0808">Transferase</keyword>
<comment type="subcellular location">
    <subcellularLocation>
        <location evidence="6">Cytoplasm</location>
    </subcellularLocation>
</comment>
<feature type="domain" description="Tetrapyrrole methylase" evidence="8">
    <location>
        <begin position="82"/>
        <end position="284"/>
    </location>
</feature>
<dbReference type="SUPFAM" id="SSF53790">
    <property type="entry name" value="Tetrapyrrole methylase"/>
    <property type="match status" value="1"/>
</dbReference>
<dbReference type="GO" id="GO:0070677">
    <property type="term" value="F:rRNA (cytosine-2'-O-)-methyltransferase activity"/>
    <property type="evidence" value="ECO:0007669"/>
    <property type="project" value="UniProtKB-UniRule"/>
</dbReference>
<dbReference type="Pfam" id="PF00590">
    <property type="entry name" value="TP_methylase"/>
    <property type="match status" value="1"/>
</dbReference>
<feature type="compositionally biased region" description="Basic and acidic residues" evidence="7">
    <location>
        <begin position="10"/>
        <end position="37"/>
    </location>
</feature>
<feature type="region of interest" description="Disordered" evidence="7">
    <location>
        <begin position="1"/>
        <end position="95"/>
    </location>
</feature>
<dbReference type="InterPro" id="IPR008189">
    <property type="entry name" value="rRNA_ssu_MeTfrase_I"/>
</dbReference>
<evidence type="ECO:0000256" key="3">
    <source>
        <dbReference type="ARBA" id="ARBA00022603"/>
    </source>
</evidence>
<proteinExistence type="inferred from homology"/>
<dbReference type="AlphaFoldDB" id="A0A7W3XY91"/>
<accession>A0A7W3XY91</accession>
<comment type="similarity">
    <text evidence="6">Belongs to the methyltransferase superfamily. RsmI family.</text>
</comment>
<dbReference type="PANTHER" id="PTHR46111:SF1">
    <property type="entry name" value="RIBOSOMAL RNA SMALL SUBUNIT METHYLTRANSFERASE I"/>
    <property type="match status" value="1"/>
</dbReference>
<dbReference type="HAMAP" id="MF_01877">
    <property type="entry name" value="16SrRNA_methyltr_I"/>
    <property type="match status" value="1"/>
</dbReference>
<dbReference type="EC" id="2.1.1.198" evidence="6"/>
<sequence length="369" mass="38639">MTDVTAEEERDVRERTGRDGDDGDDHGDARERYDARDGAAASGASEGQEGPEGPGDPAGTAEPAGTGGPEPGPGPEPDGGLLVLAGTPIGDPTDAPPRLAVELARADVVAAEDTRRLRRLTRDLDVRITGRVVSYFEGNEAARTPELVEELVAGARVLLVTDAGMPSVSDPGYRLVAGAVERGVRVTAVPGPSAVLTALAVSGLPVDRFCFEGFPPRRPGERLARLRESAGETRTMVFFEAPHRLAATLTAMAEVYGPDREAAVCRELTKTWEEVLRGTLAELAARAGEGVRGEITIVVRGADPSSAAPPEPAELARRVAALEAGGTRRKEAIAEVAKAAGRPKREVFDAVVAAKKDGHNGDERGETGR</sequence>
<evidence type="ECO:0000256" key="7">
    <source>
        <dbReference type="SAM" id="MobiDB-lite"/>
    </source>
</evidence>
<dbReference type="GO" id="GO:0005737">
    <property type="term" value="C:cytoplasm"/>
    <property type="evidence" value="ECO:0007669"/>
    <property type="project" value="UniProtKB-SubCell"/>
</dbReference>
<dbReference type="FunFam" id="3.30.950.10:FF:000003">
    <property type="entry name" value="Ribosomal RNA small subunit methyltransferase I"/>
    <property type="match status" value="1"/>
</dbReference>
<evidence type="ECO:0000313" key="9">
    <source>
        <dbReference type="EMBL" id="MBB0231607.1"/>
    </source>
</evidence>
<protein>
    <recommendedName>
        <fullName evidence="6">Ribosomal RNA small subunit methyltransferase I</fullName>
        <ecNumber evidence="6">2.1.1.198</ecNumber>
    </recommendedName>
    <alternativeName>
        <fullName evidence="6">16S rRNA 2'-O-ribose C1402 methyltransferase</fullName>
    </alternativeName>
    <alternativeName>
        <fullName evidence="6">rRNA (cytidine-2'-O-)-methyltransferase RsmI</fullName>
    </alternativeName>
</protein>
<keyword evidence="3 6" id="KW-0489">Methyltransferase</keyword>
<dbReference type="NCBIfam" id="TIGR00096">
    <property type="entry name" value="16S rRNA (cytidine(1402)-2'-O)-methyltransferase"/>
    <property type="match status" value="1"/>
</dbReference>
<dbReference type="EMBL" id="VKHS01000568">
    <property type="protein sequence ID" value="MBB0231607.1"/>
    <property type="molecule type" value="Genomic_DNA"/>
</dbReference>
<dbReference type="Proteomes" id="UP000530234">
    <property type="component" value="Unassembled WGS sequence"/>
</dbReference>
<evidence type="ECO:0000313" key="10">
    <source>
        <dbReference type="Proteomes" id="UP000530234"/>
    </source>
</evidence>
<dbReference type="InterPro" id="IPR014776">
    <property type="entry name" value="4pyrrole_Mease_sub2"/>
</dbReference>
<evidence type="ECO:0000256" key="2">
    <source>
        <dbReference type="ARBA" id="ARBA00022552"/>
    </source>
</evidence>
<evidence type="ECO:0000256" key="6">
    <source>
        <dbReference type="HAMAP-Rule" id="MF_01877"/>
    </source>
</evidence>
<feature type="compositionally biased region" description="Low complexity" evidence="7">
    <location>
        <begin position="55"/>
        <end position="64"/>
    </location>
</feature>
<dbReference type="InterPro" id="IPR014777">
    <property type="entry name" value="4pyrrole_Mease_sub1"/>
</dbReference>
<comment type="catalytic activity">
    <reaction evidence="6">
        <text>cytidine(1402) in 16S rRNA + S-adenosyl-L-methionine = 2'-O-methylcytidine(1402) in 16S rRNA + S-adenosyl-L-homocysteine + H(+)</text>
        <dbReference type="Rhea" id="RHEA:42924"/>
        <dbReference type="Rhea" id="RHEA-COMP:10285"/>
        <dbReference type="Rhea" id="RHEA-COMP:10286"/>
        <dbReference type="ChEBI" id="CHEBI:15378"/>
        <dbReference type="ChEBI" id="CHEBI:57856"/>
        <dbReference type="ChEBI" id="CHEBI:59789"/>
        <dbReference type="ChEBI" id="CHEBI:74495"/>
        <dbReference type="ChEBI" id="CHEBI:82748"/>
        <dbReference type="EC" id="2.1.1.198"/>
    </reaction>
</comment>
<reference evidence="10" key="1">
    <citation type="submission" date="2019-10" db="EMBL/GenBank/DDBJ databases">
        <title>Streptomyces sp. nov., a novel actinobacterium isolated from alkaline environment.</title>
        <authorList>
            <person name="Golinska P."/>
        </authorList>
    </citation>
    <scope>NUCLEOTIDE SEQUENCE [LARGE SCALE GENOMIC DNA]</scope>
    <source>
        <strain evidence="10">DSM 42108</strain>
    </source>
</reference>
<dbReference type="PANTHER" id="PTHR46111">
    <property type="entry name" value="RIBOSOMAL RNA SMALL SUBUNIT METHYLTRANSFERASE I"/>
    <property type="match status" value="1"/>
</dbReference>
<dbReference type="InterPro" id="IPR000878">
    <property type="entry name" value="4pyrrol_Mease"/>
</dbReference>
<dbReference type="CDD" id="cd11648">
    <property type="entry name" value="RsmI"/>
    <property type="match status" value="1"/>
</dbReference>
<organism evidence="9 10">
    <name type="scientific">Streptomyces calidiresistens</name>
    <dbReference type="NCBI Taxonomy" id="1485586"/>
    <lineage>
        <taxon>Bacteria</taxon>
        <taxon>Bacillati</taxon>
        <taxon>Actinomycetota</taxon>
        <taxon>Actinomycetes</taxon>
        <taxon>Kitasatosporales</taxon>
        <taxon>Streptomycetaceae</taxon>
        <taxon>Streptomyces</taxon>
    </lineage>
</organism>
<feature type="compositionally biased region" description="Low complexity" evidence="7">
    <location>
        <begin position="38"/>
        <end position="48"/>
    </location>
</feature>
<dbReference type="Gene3D" id="3.30.950.10">
    <property type="entry name" value="Methyltransferase, Cobalt-precorrin-4 Transmethylase, Domain 2"/>
    <property type="match status" value="1"/>
</dbReference>
<evidence type="ECO:0000256" key="4">
    <source>
        <dbReference type="ARBA" id="ARBA00022679"/>
    </source>
</evidence>
<comment type="caution">
    <text evidence="9">The sequence shown here is derived from an EMBL/GenBank/DDBJ whole genome shotgun (WGS) entry which is preliminary data.</text>
</comment>
<keyword evidence="1 6" id="KW-0963">Cytoplasm</keyword>
<name>A0A7W3XY91_9ACTN</name>
<dbReference type="InterPro" id="IPR035996">
    <property type="entry name" value="4pyrrol_Methylase_sf"/>
</dbReference>
<keyword evidence="5 6" id="KW-0949">S-adenosyl-L-methionine</keyword>
<evidence type="ECO:0000256" key="5">
    <source>
        <dbReference type="ARBA" id="ARBA00022691"/>
    </source>
</evidence>
<keyword evidence="2 6" id="KW-0698">rRNA processing</keyword>
<evidence type="ECO:0000259" key="8">
    <source>
        <dbReference type="Pfam" id="PF00590"/>
    </source>
</evidence>